<gene>
    <name evidence="2" type="ORF">IEE83_07880</name>
</gene>
<evidence type="ECO:0000313" key="2">
    <source>
        <dbReference type="EMBL" id="MBE9461799.1"/>
    </source>
</evidence>
<proteinExistence type="predicted"/>
<reference evidence="3" key="1">
    <citation type="submission" date="2023-07" db="EMBL/GenBank/DDBJ databases">
        <title>Dyadobacter sp. nov 'subterranea' isolated from contaminted grondwater.</title>
        <authorList>
            <person name="Szabo I."/>
            <person name="Al-Omari J."/>
            <person name="Szerdahelyi S.G."/>
            <person name="Rado J."/>
        </authorList>
    </citation>
    <scope>NUCLEOTIDE SEQUENCE [LARGE SCALE GENOMIC DNA]</scope>
    <source>
        <strain evidence="3">UP-52</strain>
    </source>
</reference>
<dbReference type="Proteomes" id="UP000634134">
    <property type="component" value="Unassembled WGS sequence"/>
</dbReference>
<feature type="signal peptide" evidence="1">
    <location>
        <begin position="1"/>
        <end position="22"/>
    </location>
</feature>
<sequence>MKRRNFIFCTALSVGSISTAFAASDKNLPSIENNLQQYLSAIGAYGELKFLCDDQLIEDFTLKSASYLQTGYKSYGLKYYFCSQQSVAVCPLVLTTDSSGIIDIAVLFFRKNSSNNWTYSNSFSGFHLESIVKALPELNQNYSTEQWADLLVPVQRIPGKTIPHTLFTKNGSLRLVVKIEDQKTLLDFSLTEKNSEIFAQQSLSDYSPKNNLLI</sequence>
<evidence type="ECO:0000313" key="3">
    <source>
        <dbReference type="Proteomes" id="UP000634134"/>
    </source>
</evidence>
<keyword evidence="1" id="KW-0732">Signal</keyword>
<evidence type="ECO:0000256" key="1">
    <source>
        <dbReference type="SAM" id="SignalP"/>
    </source>
</evidence>
<dbReference type="EMBL" id="JACYGY010000001">
    <property type="protein sequence ID" value="MBE9461799.1"/>
    <property type="molecule type" value="Genomic_DNA"/>
</dbReference>
<protein>
    <submittedName>
        <fullName evidence="2">Uncharacterized protein</fullName>
    </submittedName>
</protein>
<feature type="chain" id="PRO_5047210332" evidence="1">
    <location>
        <begin position="23"/>
        <end position="214"/>
    </location>
</feature>
<dbReference type="RefSeq" id="WP_194120055.1">
    <property type="nucleotide sequence ID" value="NZ_JACYGY010000001.1"/>
</dbReference>
<accession>A0ABR9W9J2</accession>
<name>A0ABR9W9J2_9BACT</name>
<comment type="caution">
    <text evidence="2">The sequence shown here is derived from an EMBL/GenBank/DDBJ whole genome shotgun (WGS) entry which is preliminary data.</text>
</comment>
<organism evidence="2 3">
    <name type="scientific">Dyadobacter subterraneus</name>
    <dbReference type="NCBI Taxonomy" id="2773304"/>
    <lineage>
        <taxon>Bacteria</taxon>
        <taxon>Pseudomonadati</taxon>
        <taxon>Bacteroidota</taxon>
        <taxon>Cytophagia</taxon>
        <taxon>Cytophagales</taxon>
        <taxon>Spirosomataceae</taxon>
        <taxon>Dyadobacter</taxon>
    </lineage>
</organism>
<keyword evidence="3" id="KW-1185">Reference proteome</keyword>